<name>A0A165MN35_9APHY</name>
<reference evidence="1 2" key="1">
    <citation type="journal article" date="2016" name="Mol. Biol. Evol.">
        <title>Comparative Genomics of Early-Diverging Mushroom-Forming Fungi Provides Insights into the Origins of Lignocellulose Decay Capabilities.</title>
        <authorList>
            <person name="Nagy L.G."/>
            <person name="Riley R."/>
            <person name="Tritt A."/>
            <person name="Adam C."/>
            <person name="Daum C."/>
            <person name="Floudas D."/>
            <person name="Sun H."/>
            <person name="Yadav J.S."/>
            <person name="Pangilinan J."/>
            <person name="Larsson K.H."/>
            <person name="Matsuura K."/>
            <person name="Barry K."/>
            <person name="Labutti K."/>
            <person name="Kuo R."/>
            <person name="Ohm R.A."/>
            <person name="Bhattacharya S.S."/>
            <person name="Shirouzu T."/>
            <person name="Yoshinaga Y."/>
            <person name="Martin F.M."/>
            <person name="Grigoriev I.V."/>
            <person name="Hibbett D.S."/>
        </authorList>
    </citation>
    <scope>NUCLEOTIDE SEQUENCE [LARGE SCALE GENOMIC DNA]</scope>
    <source>
        <strain evidence="1 2">L-15889</strain>
    </source>
</reference>
<dbReference type="EMBL" id="KV429098">
    <property type="protein sequence ID" value="KZT65902.1"/>
    <property type="molecule type" value="Genomic_DNA"/>
</dbReference>
<sequence length="162" mass="17769">MCLLHTRLLHTEPAYCEGAAPSCIPEWSQPSETLCTYTGTTHPWDKHEDVTGSQRDLSRQTGGTHIPAYGRVCAYASIHARDGSGQGLRVVSASGRIRWKVGSAGAARWRAFHRWNLRTPVLVFLVPQGPCRKRGTHAFAVSETEVGGRGHPQTRLHDCAVS</sequence>
<keyword evidence="2" id="KW-1185">Reference proteome</keyword>
<evidence type="ECO:0000313" key="1">
    <source>
        <dbReference type="EMBL" id="KZT65902.1"/>
    </source>
</evidence>
<proteinExistence type="predicted"/>
<gene>
    <name evidence="1" type="ORF">DAEQUDRAFT_494228</name>
</gene>
<dbReference type="AlphaFoldDB" id="A0A165MN35"/>
<organism evidence="1 2">
    <name type="scientific">Daedalea quercina L-15889</name>
    <dbReference type="NCBI Taxonomy" id="1314783"/>
    <lineage>
        <taxon>Eukaryota</taxon>
        <taxon>Fungi</taxon>
        <taxon>Dikarya</taxon>
        <taxon>Basidiomycota</taxon>
        <taxon>Agaricomycotina</taxon>
        <taxon>Agaricomycetes</taxon>
        <taxon>Polyporales</taxon>
        <taxon>Fomitopsis</taxon>
    </lineage>
</organism>
<protein>
    <submittedName>
        <fullName evidence="1">Uncharacterized protein</fullName>
    </submittedName>
</protein>
<dbReference type="Proteomes" id="UP000076727">
    <property type="component" value="Unassembled WGS sequence"/>
</dbReference>
<evidence type="ECO:0000313" key="2">
    <source>
        <dbReference type="Proteomes" id="UP000076727"/>
    </source>
</evidence>
<accession>A0A165MN35</accession>